<keyword evidence="1" id="KW-0472">Membrane</keyword>
<dbReference type="InterPro" id="IPR024414">
    <property type="entry name" value="Uncharacterised_PrgI"/>
</dbReference>
<keyword evidence="3" id="KW-1185">Reference proteome</keyword>
<keyword evidence="1" id="KW-0812">Transmembrane</keyword>
<feature type="transmembrane region" description="Helical" evidence="1">
    <location>
        <begin position="49"/>
        <end position="69"/>
    </location>
</feature>
<evidence type="ECO:0000256" key="1">
    <source>
        <dbReference type="SAM" id="Phobius"/>
    </source>
</evidence>
<organism evidence="2 3">
    <name type="scientific">Spongiactinospora gelatinilytica</name>
    <dbReference type="NCBI Taxonomy" id="2666298"/>
    <lineage>
        <taxon>Bacteria</taxon>
        <taxon>Bacillati</taxon>
        <taxon>Actinomycetota</taxon>
        <taxon>Actinomycetes</taxon>
        <taxon>Streptosporangiales</taxon>
        <taxon>Streptosporangiaceae</taxon>
        <taxon>Spongiactinospora</taxon>
    </lineage>
</organism>
<protein>
    <submittedName>
        <fullName evidence="2">PrgI family protein</fullName>
    </submittedName>
</protein>
<dbReference type="Proteomes" id="UP000248544">
    <property type="component" value="Unassembled WGS sequence"/>
</dbReference>
<dbReference type="EMBL" id="POUA01000634">
    <property type="protein sequence ID" value="PZG19420.1"/>
    <property type="molecule type" value="Genomic_DNA"/>
</dbReference>
<comment type="caution">
    <text evidence="2">The sequence shown here is derived from an EMBL/GenBank/DDBJ whole genome shotgun (WGS) entry which is preliminary data.</text>
</comment>
<reference evidence="2 3" key="1">
    <citation type="submission" date="2018-01" db="EMBL/GenBank/DDBJ databases">
        <title>Draft genome sequence of Sphaerisporangium sp. 7K107.</title>
        <authorList>
            <person name="Sahin N."/>
            <person name="Saygin H."/>
            <person name="Ay H."/>
        </authorList>
    </citation>
    <scope>NUCLEOTIDE SEQUENCE [LARGE SCALE GENOMIC DNA]</scope>
    <source>
        <strain evidence="2 3">7K107</strain>
    </source>
</reference>
<dbReference type="AlphaFoldDB" id="A0A2W2F0M6"/>
<feature type="transmembrane region" description="Helical" evidence="1">
    <location>
        <begin position="26"/>
        <end position="43"/>
    </location>
</feature>
<feature type="non-terminal residue" evidence="2">
    <location>
        <position position="82"/>
    </location>
</feature>
<name>A0A2W2F0M6_9ACTN</name>
<dbReference type="RefSeq" id="WP_146607900.1">
    <property type="nucleotide sequence ID" value="NZ_POUA01000634.1"/>
</dbReference>
<sequence>MNDIVRIPADVEAPDKIIGGFTARQIIIFGGTGALLYGGYLLLADHVPALALAVLAVPIAVAGIVLAIGRHDGISLDRYILA</sequence>
<evidence type="ECO:0000313" key="3">
    <source>
        <dbReference type="Proteomes" id="UP000248544"/>
    </source>
</evidence>
<gene>
    <name evidence="2" type="ORF">C1I98_37975</name>
</gene>
<proteinExistence type="predicted"/>
<keyword evidence="1" id="KW-1133">Transmembrane helix</keyword>
<evidence type="ECO:0000313" key="2">
    <source>
        <dbReference type="EMBL" id="PZG19420.1"/>
    </source>
</evidence>
<accession>A0A2W2F0M6</accession>
<dbReference type="Pfam" id="PF12666">
    <property type="entry name" value="PrgI"/>
    <property type="match status" value="1"/>
</dbReference>